<proteinExistence type="predicted"/>
<name>A0ABV4N805_9VIBR</name>
<keyword evidence="2" id="KW-0479">Metal-binding</keyword>
<keyword evidence="4" id="KW-0411">Iron-sulfur</keyword>
<dbReference type="InterPro" id="IPR047057">
    <property type="entry name" value="MerR_fam"/>
</dbReference>
<dbReference type="PRINTS" id="PR00040">
    <property type="entry name" value="HTHMERR"/>
</dbReference>
<dbReference type="EMBL" id="JBFRUW010000006">
    <property type="protein sequence ID" value="MFA0567520.1"/>
    <property type="molecule type" value="Genomic_DNA"/>
</dbReference>
<feature type="domain" description="HTH merR-type" evidence="6">
    <location>
        <begin position="6"/>
        <end position="75"/>
    </location>
</feature>
<evidence type="ECO:0000256" key="4">
    <source>
        <dbReference type="ARBA" id="ARBA00023014"/>
    </source>
</evidence>
<reference evidence="7 8" key="1">
    <citation type="journal article" date="2024" name="ISME J.">
        <title>Tailless and filamentous prophages are predominant in marine Vibrio.</title>
        <authorList>
            <person name="Steensen K."/>
            <person name="Seneca J."/>
            <person name="Bartlau N."/>
            <person name="Yu X.A."/>
            <person name="Hussain F.A."/>
            <person name="Polz M.F."/>
        </authorList>
    </citation>
    <scope>NUCLEOTIDE SEQUENCE [LARGE SCALE GENOMIC DNA]</scope>
    <source>
        <strain evidence="7 8">10N.222.51.A1</strain>
    </source>
</reference>
<dbReference type="Proteomes" id="UP001570417">
    <property type="component" value="Unassembled WGS sequence"/>
</dbReference>
<evidence type="ECO:0000256" key="1">
    <source>
        <dbReference type="ARBA" id="ARBA00014474"/>
    </source>
</evidence>
<dbReference type="PROSITE" id="PS00552">
    <property type="entry name" value="HTH_MERR_1"/>
    <property type="match status" value="1"/>
</dbReference>
<keyword evidence="2" id="KW-0001">2Fe-2S</keyword>
<dbReference type="PROSITE" id="PS50937">
    <property type="entry name" value="HTH_MERR_2"/>
    <property type="match status" value="1"/>
</dbReference>
<dbReference type="PANTHER" id="PTHR30204">
    <property type="entry name" value="REDOX-CYCLING DRUG-SENSING TRANSCRIPTIONAL ACTIVATOR SOXR"/>
    <property type="match status" value="1"/>
</dbReference>
<accession>A0ABV4N805</accession>
<dbReference type="InterPro" id="IPR010211">
    <property type="entry name" value="Redox-sen_tscrpt-act_SoxR"/>
</dbReference>
<gene>
    <name evidence="7" type="primary">soxR</name>
    <name evidence="7" type="ORF">AB4566_04450</name>
</gene>
<evidence type="ECO:0000256" key="3">
    <source>
        <dbReference type="ARBA" id="ARBA00023004"/>
    </source>
</evidence>
<protein>
    <recommendedName>
        <fullName evidence="1">Redox-sensitive transcriptional activator SoxR</fullName>
    </recommendedName>
</protein>
<evidence type="ECO:0000256" key="2">
    <source>
        <dbReference type="ARBA" id="ARBA00022714"/>
    </source>
</evidence>
<evidence type="ECO:0000259" key="6">
    <source>
        <dbReference type="PROSITE" id="PS50937"/>
    </source>
</evidence>
<evidence type="ECO:0000313" key="8">
    <source>
        <dbReference type="Proteomes" id="UP001570417"/>
    </source>
</evidence>
<keyword evidence="8" id="KW-1185">Reference proteome</keyword>
<dbReference type="Pfam" id="PF13411">
    <property type="entry name" value="MerR_1"/>
    <property type="match status" value="1"/>
</dbReference>
<evidence type="ECO:0000256" key="5">
    <source>
        <dbReference type="ARBA" id="ARBA00023125"/>
    </source>
</evidence>
<dbReference type="SMART" id="SM00422">
    <property type="entry name" value="HTH_MERR"/>
    <property type="match status" value="1"/>
</dbReference>
<dbReference type="CDD" id="cd01110">
    <property type="entry name" value="HTH_SoxR"/>
    <property type="match status" value="1"/>
</dbReference>
<keyword evidence="5" id="KW-0238">DNA-binding</keyword>
<dbReference type="InterPro" id="IPR009061">
    <property type="entry name" value="DNA-bd_dom_put_sf"/>
</dbReference>
<dbReference type="InterPro" id="IPR000551">
    <property type="entry name" value="MerR-type_HTH_dom"/>
</dbReference>
<dbReference type="PANTHER" id="PTHR30204:SF0">
    <property type="entry name" value="REDOX-SENSITIVE TRANSCRIPTIONAL ACTIVATOR SOXR"/>
    <property type="match status" value="1"/>
</dbReference>
<comment type="caution">
    <text evidence="7">The sequence shown here is derived from an EMBL/GenBank/DDBJ whole genome shotgun (WGS) entry which is preliminary data.</text>
</comment>
<keyword evidence="3" id="KW-0408">Iron</keyword>
<dbReference type="RefSeq" id="WP_137371841.1">
    <property type="nucleotide sequence ID" value="NZ_AP025491.1"/>
</dbReference>
<sequence>MINNNYLTVGQLSERSGVAASALRFYETKNLISSIRTNGNQRRYNTSMLRRIALIQVAQSVGFTLEEITVELASLPMNKTPTKRDWEKVAKKWQKDLDTKMKQIQSLSDNLTGCIGCGCLSMKKCHLLNPEDILHENGNGAQRLVDEFEDEGSK</sequence>
<dbReference type="NCBIfam" id="TIGR01950">
    <property type="entry name" value="SoxR"/>
    <property type="match status" value="1"/>
</dbReference>
<organism evidence="7 8">
    <name type="scientific">Vibrio gallaecicus</name>
    <dbReference type="NCBI Taxonomy" id="552386"/>
    <lineage>
        <taxon>Bacteria</taxon>
        <taxon>Pseudomonadati</taxon>
        <taxon>Pseudomonadota</taxon>
        <taxon>Gammaproteobacteria</taxon>
        <taxon>Vibrionales</taxon>
        <taxon>Vibrionaceae</taxon>
        <taxon>Vibrio</taxon>
    </lineage>
</organism>
<evidence type="ECO:0000313" key="7">
    <source>
        <dbReference type="EMBL" id="MFA0567520.1"/>
    </source>
</evidence>
<dbReference type="SUPFAM" id="SSF46955">
    <property type="entry name" value="Putative DNA-binding domain"/>
    <property type="match status" value="1"/>
</dbReference>
<dbReference type="Gene3D" id="1.10.1660.10">
    <property type="match status" value="1"/>
</dbReference>